<dbReference type="SUPFAM" id="SSF52540">
    <property type="entry name" value="P-loop containing nucleoside triphosphate hydrolases"/>
    <property type="match status" value="1"/>
</dbReference>
<evidence type="ECO:0000313" key="10">
    <source>
        <dbReference type="EMBL" id="KAK4406071.1"/>
    </source>
</evidence>
<proteinExistence type="inferred from homology"/>
<feature type="domain" description="Disease resistance protein winged helix" evidence="8">
    <location>
        <begin position="400"/>
        <end position="473"/>
    </location>
</feature>
<comment type="similarity">
    <text evidence="1">Belongs to the disease resistance NB-LRR family.</text>
</comment>
<dbReference type="InterPro" id="IPR044974">
    <property type="entry name" value="Disease_R_plants"/>
</dbReference>
<keyword evidence="4" id="KW-0611">Plant defense</keyword>
<dbReference type="Pfam" id="PF23559">
    <property type="entry name" value="WHD_DRP"/>
    <property type="match status" value="1"/>
</dbReference>
<evidence type="ECO:0000313" key="11">
    <source>
        <dbReference type="Proteomes" id="UP001289374"/>
    </source>
</evidence>
<organism evidence="10 11">
    <name type="scientific">Sesamum angolense</name>
    <dbReference type="NCBI Taxonomy" id="2727404"/>
    <lineage>
        <taxon>Eukaryota</taxon>
        <taxon>Viridiplantae</taxon>
        <taxon>Streptophyta</taxon>
        <taxon>Embryophyta</taxon>
        <taxon>Tracheophyta</taxon>
        <taxon>Spermatophyta</taxon>
        <taxon>Magnoliopsida</taxon>
        <taxon>eudicotyledons</taxon>
        <taxon>Gunneridae</taxon>
        <taxon>Pentapetalae</taxon>
        <taxon>asterids</taxon>
        <taxon>lamiids</taxon>
        <taxon>Lamiales</taxon>
        <taxon>Pedaliaceae</taxon>
        <taxon>Sesamum</taxon>
    </lineage>
</organism>
<dbReference type="InterPro" id="IPR055414">
    <property type="entry name" value="LRR_R13L4/SHOC2-like"/>
</dbReference>
<dbReference type="Proteomes" id="UP001289374">
    <property type="component" value="Unassembled WGS sequence"/>
</dbReference>
<evidence type="ECO:0000256" key="1">
    <source>
        <dbReference type="ARBA" id="ARBA00008894"/>
    </source>
</evidence>
<dbReference type="GO" id="GO:0098542">
    <property type="term" value="P:defense response to other organism"/>
    <property type="evidence" value="ECO:0007669"/>
    <property type="project" value="TreeGrafter"/>
</dbReference>
<keyword evidence="11" id="KW-1185">Reference proteome</keyword>
<dbReference type="Gene3D" id="3.80.10.10">
    <property type="entry name" value="Ribonuclease Inhibitor"/>
    <property type="match status" value="1"/>
</dbReference>
<dbReference type="InterPro" id="IPR058922">
    <property type="entry name" value="WHD_DRP"/>
</dbReference>
<accession>A0AAE2C1Z8</accession>
<dbReference type="InterPro" id="IPR032675">
    <property type="entry name" value="LRR_dom_sf"/>
</dbReference>
<keyword evidence="2" id="KW-0677">Repeat</keyword>
<keyword evidence="3" id="KW-0547">Nucleotide-binding</keyword>
<sequence length="730" mass="85369">MAEAAFTFLLENVKTAVGKQYRLLSGEKIKEQEEYLRKELQQIKALQKNAENRRSGDEKIRLLSRNIIYLLYRLEDAMENITMEVEYPGVKFFRRLVQMASTDAGEFDAEFEEIRNRGDHLSRIVKVIGVNEAVTESSSAGNQRARLSRQTNDHQRKEHFVGRVEEMELLDSYIKDPKCGVIAIWGMGGSGKTALAKKLYQDFQDRRTSRRSPEEITAEELARQVWEIQRDRKCLVVLDEIWSPDAWETLRIAFPYEDTASKILITTRVRHAAMKVVAVVAEKSYIHRLRYLSEDESCQLFRERVLQMDLPDNEADKILEMGKEVVRFCEGLPLPVIDFSHFVATRHILEDLKIEHQNIESYVRKSQEIGGTTSTLHRLSLSYYDLRQDIRQCFLYLGNFREHDLIDAEKLCLLWVADGLISLPHSSGLRLKDVAEEYLDDLAQRSIVEVHEEEVPTVTWFKSCQINPLMRNLSLFKSKEQFFFRVEDFRHGYRPMHDSMSQNQAYRLAINFDMYEDGYDFRLKDNEKKHIRCLLFSVKEDHQRFMWPRKLSSLVAFKYLRILDFDGFDFQVIKRPRDIGKLVHLKYLSFKNCILPKLPSSVGNLTRLLVLDLRVRPLSKIAIPNILWKLKKLMHLYFPESFDTHGAGKLRLESLTELETLINFNTGKLNFQDLFQLSNLQYISSKIAGSSEEIVCITRRMIGDNSLRTSLDIRNYHCDTEKSTLFSEMF</sequence>
<keyword evidence="5" id="KW-0067">ATP-binding</keyword>
<evidence type="ECO:0000256" key="5">
    <source>
        <dbReference type="ARBA" id="ARBA00022840"/>
    </source>
</evidence>
<dbReference type="InterPro" id="IPR036388">
    <property type="entry name" value="WH-like_DNA-bd_sf"/>
</dbReference>
<evidence type="ECO:0000259" key="9">
    <source>
        <dbReference type="Pfam" id="PF23598"/>
    </source>
</evidence>
<dbReference type="SUPFAM" id="SSF52058">
    <property type="entry name" value="L domain-like"/>
    <property type="match status" value="1"/>
</dbReference>
<dbReference type="EMBL" id="JACGWL010000003">
    <property type="protein sequence ID" value="KAK4406071.1"/>
    <property type="molecule type" value="Genomic_DNA"/>
</dbReference>
<dbReference type="PANTHER" id="PTHR23155:SF1211">
    <property type="entry name" value="OS09G0313500 PROTEIN"/>
    <property type="match status" value="1"/>
</dbReference>
<name>A0AAE2C1Z8_9LAMI</name>
<evidence type="ECO:0000259" key="7">
    <source>
        <dbReference type="Pfam" id="PF18052"/>
    </source>
</evidence>
<feature type="domain" description="Disease resistance N-terminal" evidence="7">
    <location>
        <begin position="7"/>
        <end position="86"/>
    </location>
</feature>
<feature type="domain" description="NB-ARC" evidence="6">
    <location>
        <begin position="214"/>
        <end position="309"/>
    </location>
</feature>
<dbReference type="GO" id="GO:0043531">
    <property type="term" value="F:ADP binding"/>
    <property type="evidence" value="ECO:0007669"/>
    <property type="project" value="InterPro"/>
</dbReference>
<dbReference type="InterPro" id="IPR002182">
    <property type="entry name" value="NB-ARC"/>
</dbReference>
<dbReference type="InterPro" id="IPR027417">
    <property type="entry name" value="P-loop_NTPase"/>
</dbReference>
<dbReference type="InterPro" id="IPR041118">
    <property type="entry name" value="Rx_N"/>
</dbReference>
<dbReference type="Pfam" id="PF00931">
    <property type="entry name" value="NB-ARC"/>
    <property type="match status" value="1"/>
</dbReference>
<dbReference type="Gene3D" id="1.20.5.4130">
    <property type="match status" value="1"/>
</dbReference>
<comment type="caution">
    <text evidence="10">The sequence shown here is derived from an EMBL/GenBank/DDBJ whole genome shotgun (WGS) entry which is preliminary data.</text>
</comment>
<evidence type="ECO:0000259" key="6">
    <source>
        <dbReference type="Pfam" id="PF00931"/>
    </source>
</evidence>
<dbReference type="PANTHER" id="PTHR23155">
    <property type="entry name" value="DISEASE RESISTANCE PROTEIN RP"/>
    <property type="match status" value="1"/>
</dbReference>
<reference evidence="10" key="1">
    <citation type="submission" date="2020-06" db="EMBL/GenBank/DDBJ databases">
        <authorList>
            <person name="Li T."/>
            <person name="Hu X."/>
            <person name="Zhang T."/>
            <person name="Song X."/>
            <person name="Zhang H."/>
            <person name="Dai N."/>
            <person name="Sheng W."/>
            <person name="Hou X."/>
            <person name="Wei L."/>
        </authorList>
    </citation>
    <scope>NUCLEOTIDE SEQUENCE</scope>
    <source>
        <strain evidence="10">K16</strain>
        <tissue evidence="10">Leaf</tissue>
    </source>
</reference>
<evidence type="ECO:0000256" key="2">
    <source>
        <dbReference type="ARBA" id="ARBA00022737"/>
    </source>
</evidence>
<dbReference type="Pfam" id="PF23598">
    <property type="entry name" value="LRR_14"/>
    <property type="match status" value="1"/>
</dbReference>
<dbReference type="AlphaFoldDB" id="A0AAE2C1Z8"/>
<feature type="domain" description="Disease resistance R13L4/SHOC-2-like LRR" evidence="9">
    <location>
        <begin position="551"/>
        <end position="692"/>
    </location>
</feature>
<dbReference type="Gene3D" id="1.10.10.10">
    <property type="entry name" value="Winged helix-like DNA-binding domain superfamily/Winged helix DNA-binding domain"/>
    <property type="match status" value="1"/>
</dbReference>
<evidence type="ECO:0000256" key="4">
    <source>
        <dbReference type="ARBA" id="ARBA00022821"/>
    </source>
</evidence>
<protein>
    <submittedName>
        <fullName evidence="10">Disease resistance protein RXW24L</fullName>
    </submittedName>
</protein>
<dbReference type="PRINTS" id="PR00364">
    <property type="entry name" value="DISEASERSIST"/>
</dbReference>
<evidence type="ECO:0000259" key="8">
    <source>
        <dbReference type="Pfam" id="PF23559"/>
    </source>
</evidence>
<gene>
    <name evidence="10" type="ORF">Sango_0613600</name>
</gene>
<evidence type="ECO:0000256" key="3">
    <source>
        <dbReference type="ARBA" id="ARBA00022741"/>
    </source>
</evidence>
<reference evidence="10" key="2">
    <citation type="journal article" date="2024" name="Plant">
        <title>Genomic evolution and insights into agronomic trait innovations of Sesamum species.</title>
        <authorList>
            <person name="Miao H."/>
            <person name="Wang L."/>
            <person name="Qu L."/>
            <person name="Liu H."/>
            <person name="Sun Y."/>
            <person name="Le M."/>
            <person name="Wang Q."/>
            <person name="Wei S."/>
            <person name="Zheng Y."/>
            <person name="Lin W."/>
            <person name="Duan Y."/>
            <person name="Cao H."/>
            <person name="Xiong S."/>
            <person name="Wang X."/>
            <person name="Wei L."/>
            <person name="Li C."/>
            <person name="Ma Q."/>
            <person name="Ju M."/>
            <person name="Zhao R."/>
            <person name="Li G."/>
            <person name="Mu C."/>
            <person name="Tian Q."/>
            <person name="Mei H."/>
            <person name="Zhang T."/>
            <person name="Gao T."/>
            <person name="Zhang H."/>
        </authorList>
    </citation>
    <scope>NUCLEOTIDE SEQUENCE</scope>
    <source>
        <strain evidence="10">K16</strain>
    </source>
</reference>
<dbReference type="Gene3D" id="3.40.50.300">
    <property type="entry name" value="P-loop containing nucleotide triphosphate hydrolases"/>
    <property type="match status" value="2"/>
</dbReference>
<dbReference type="Pfam" id="PF18052">
    <property type="entry name" value="Rx_N"/>
    <property type="match status" value="1"/>
</dbReference>